<evidence type="ECO:0000313" key="10">
    <source>
        <dbReference type="EMBL" id="QIK42325.1"/>
    </source>
</evidence>
<dbReference type="SUPFAM" id="SSF48498">
    <property type="entry name" value="Tetracyclin repressor-like, C-terminal domain"/>
    <property type="match status" value="1"/>
</dbReference>
<comment type="pathway">
    <text evidence="1 7">Amine and polyamine biosynthesis; betaine biosynthesis via choline pathway [regulation].</text>
</comment>
<evidence type="ECO:0000256" key="5">
    <source>
        <dbReference type="ARBA" id="ARBA00023163"/>
    </source>
</evidence>
<geneLocation type="plasmid" evidence="10 11">
    <name>unnamed3</name>
</geneLocation>
<dbReference type="PANTHER" id="PTHR30055:SF234">
    <property type="entry name" value="HTH-TYPE TRANSCRIPTIONAL REGULATOR BETI"/>
    <property type="match status" value="1"/>
</dbReference>
<dbReference type="InterPro" id="IPR050109">
    <property type="entry name" value="HTH-type_TetR-like_transc_reg"/>
</dbReference>
<keyword evidence="3 7" id="KW-0805">Transcription regulation</keyword>
<accession>A0A6G7VR20</accession>
<dbReference type="Pfam" id="PF00440">
    <property type="entry name" value="TetR_N"/>
    <property type="match status" value="1"/>
</dbReference>
<comment type="function">
    <text evidence="6">Repressor involved in the biosynthesis of the osmoprotectant glycine betaine. It represses transcription of the choline transporter BetT and the genes of BetAB involved in the synthesis of glycine betaine.</text>
</comment>
<comment type="function">
    <text evidence="7">Repressor involved in choline regulation of the bet genes.</text>
</comment>
<evidence type="ECO:0000256" key="6">
    <source>
        <dbReference type="ARBA" id="ARBA00024936"/>
    </source>
</evidence>
<keyword evidence="11" id="KW-1185">Reference proteome</keyword>
<dbReference type="InterPro" id="IPR001647">
    <property type="entry name" value="HTH_TetR"/>
</dbReference>
<evidence type="ECO:0000256" key="3">
    <source>
        <dbReference type="ARBA" id="ARBA00023015"/>
    </source>
</evidence>
<keyword evidence="5 7" id="KW-0804">Transcription</keyword>
<dbReference type="InterPro" id="IPR009057">
    <property type="entry name" value="Homeodomain-like_sf"/>
</dbReference>
<dbReference type="HAMAP" id="MF_00768">
    <property type="entry name" value="HTH_type_BetI"/>
    <property type="match status" value="1"/>
</dbReference>
<dbReference type="GO" id="GO:0003700">
    <property type="term" value="F:DNA-binding transcription factor activity"/>
    <property type="evidence" value="ECO:0007669"/>
    <property type="project" value="UniProtKB-UniRule"/>
</dbReference>
<gene>
    <name evidence="7 10" type="primary">betI</name>
    <name evidence="10" type="ORF">G8E03_15885</name>
</gene>
<dbReference type="Gene3D" id="1.10.357.10">
    <property type="entry name" value="Tetracycline Repressor, domain 2"/>
    <property type="match status" value="1"/>
</dbReference>
<name>A0A6G7VR20_9RHOB</name>
<dbReference type="PROSITE" id="PS01081">
    <property type="entry name" value="HTH_TETR_1"/>
    <property type="match status" value="1"/>
</dbReference>
<dbReference type="Pfam" id="PF13977">
    <property type="entry name" value="TetR_C_6"/>
    <property type="match status" value="1"/>
</dbReference>
<dbReference type="InterPro" id="IPR017757">
    <property type="entry name" value="Tscrpt_rep_BetI"/>
</dbReference>
<sequence>MPKIGMQPLRRAALVQAAIAEIGRQGSLDVTVTQIAGRAGVSSALAHHYFGSKERILTAAMRHILSGLGAEVRTQLALARTPRGRLSAIVTASFSDHSFQHDVIAAWLAFYVSAQTVPETNRLLRVYQQRLRSNLMHDLRPLMEGDPRALAETIAALIDGFYIRQALQGAQGSRLEAIASIEQVIDMALRAHTQRTGS</sequence>
<dbReference type="PANTHER" id="PTHR30055">
    <property type="entry name" value="HTH-TYPE TRANSCRIPTIONAL REGULATOR RUTR"/>
    <property type="match status" value="1"/>
</dbReference>
<dbReference type="PROSITE" id="PS50977">
    <property type="entry name" value="HTH_TETR_2"/>
    <property type="match status" value="1"/>
</dbReference>
<evidence type="ECO:0000256" key="8">
    <source>
        <dbReference type="PROSITE-ProRule" id="PRU00335"/>
    </source>
</evidence>
<keyword evidence="4 7" id="KW-0238">DNA-binding</keyword>
<dbReference type="InterPro" id="IPR023772">
    <property type="entry name" value="DNA-bd_HTH_TetR-type_CS"/>
</dbReference>
<evidence type="ECO:0000256" key="1">
    <source>
        <dbReference type="ARBA" id="ARBA00004719"/>
    </source>
</evidence>
<dbReference type="RefSeq" id="WP_166194867.1">
    <property type="nucleotide sequence ID" value="NZ_CP049814.1"/>
</dbReference>
<evidence type="ECO:0000256" key="2">
    <source>
        <dbReference type="ARBA" id="ARBA00022491"/>
    </source>
</evidence>
<evidence type="ECO:0000313" key="11">
    <source>
        <dbReference type="Proteomes" id="UP000500791"/>
    </source>
</evidence>
<feature type="DNA-binding region" description="H-T-H motif" evidence="7 8">
    <location>
        <begin position="31"/>
        <end position="50"/>
    </location>
</feature>
<feature type="domain" description="HTH tetR-type" evidence="9">
    <location>
        <begin position="8"/>
        <end position="68"/>
    </location>
</feature>
<dbReference type="AlphaFoldDB" id="A0A6G7VR20"/>
<dbReference type="KEGG" id="mon:G8E03_15885"/>
<dbReference type="NCBIfam" id="NF001978">
    <property type="entry name" value="PRK00767.1"/>
    <property type="match status" value="1"/>
</dbReference>
<dbReference type="GO" id="GO:0019285">
    <property type="term" value="P:glycine betaine biosynthetic process from choline"/>
    <property type="evidence" value="ECO:0007669"/>
    <property type="project" value="UniProtKB-UniRule"/>
</dbReference>
<dbReference type="EMBL" id="CP049814">
    <property type="protein sequence ID" value="QIK42325.1"/>
    <property type="molecule type" value="Genomic_DNA"/>
</dbReference>
<reference evidence="10 11" key="1">
    <citation type="submission" date="2020-03" db="EMBL/GenBank/DDBJ databases">
        <title>Complete genome sequence of Monaibacterium sp. ALG8 with diverse plasmids.</title>
        <authorList>
            <person name="Sun C."/>
        </authorList>
    </citation>
    <scope>NUCLEOTIDE SEQUENCE [LARGE SCALE GENOMIC DNA]</scope>
    <source>
        <strain evidence="10 11">ALG8</strain>
        <plasmid evidence="10 11">unnamed3</plasmid>
    </source>
</reference>
<protein>
    <recommendedName>
        <fullName evidence="7">HTH-type transcriptional regulator BetI</fullName>
    </recommendedName>
</protein>
<dbReference type="GO" id="GO:0045892">
    <property type="term" value="P:negative regulation of DNA-templated transcription"/>
    <property type="evidence" value="ECO:0007669"/>
    <property type="project" value="UniProtKB-UniRule"/>
</dbReference>
<dbReference type="NCBIfam" id="TIGR03384">
    <property type="entry name" value="betaine_BetI"/>
    <property type="match status" value="1"/>
</dbReference>
<evidence type="ECO:0000256" key="7">
    <source>
        <dbReference type="HAMAP-Rule" id="MF_00768"/>
    </source>
</evidence>
<dbReference type="SUPFAM" id="SSF46689">
    <property type="entry name" value="Homeodomain-like"/>
    <property type="match status" value="1"/>
</dbReference>
<dbReference type="InterPro" id="IPR039538">
    <property type="entry name" value="BetI_C"/>
</dbReference>
<dbReference type="GO" id="GO:0000976">
    <property type="term" value="F:transcription cis-regulatory region binding"/>
    <property type="evidence" value="ECO:0007669"/>
    <property type="project" value="TreeGrafter"/>
</dbReference>
<keyword evidence="10" id="KW-0614">Plasmid</keyword>
<keyword evidence="2 7" id="KW-0678">Repressor</keyword>
<proteinExistence type="inferred from homology"/>
<dbReference type="Proteomes" id="UP000500791">
    <property type="component" value="Plasmid unnamed3"/>
</dbReference>
<dbReference type="InterPro" id="IPR036271">
    <property type="entry name" value="Tet_transcr_reg_TetR-rel_C_sf"/>
</dbReference>
<dbReference type="UniPathway" id="UPA00529"/>
<organism evidence="10 11">
    <name type="scientific">Pontivivens nitratireducens</name>
    <dbReference type="NCBI Taxonomy" id="2758038"/>
    <lineage>
        <taxon>Bacteria</taxon>
        <taxon>Pseudomonadati</taxon>
        <taxon>Pseudomonadota</taxon>
        <taxon>Alphaproteobacteria</taxon>
        <taxon>Rhodobacterales</taxon>
        <taxon>Paracoccaceae</taxon>
        <taxon>Pontivivens</taxon>
    </lineage>
</organism>
<evidence type="ECO:0000256" key="4">
    <source>
        <dbReference type="ARBA" id="ARBA00023125"/>
    </source>
</evidence>
<evidence type="ECO:0000259" key="9">
    <source>
        <dbReference type="PROSITE" id="PS50977"/>
    </source>
</evidence>